<dbReference type="CDD" id="cd04301">
    <property type="entry name" value="NAT_SF"/>
    <property type="match status" value="1"/>
</dbReference>
<dbReference type="Proteomes" id="UP000502996">
    <property type="component" value="Chromosome"/>
</dbReference>
<dbReference type="SUPFAM" id="SSF55729">
    <property type="entry name" value="Acyl-CoA N-acyltransferases (Nat)"/>
    <property type="match status" value="1"/>
</dbReference>
<name>A0A6G6WLH5_9ACTN</name>
<dbReference type="AlphaFoldDB" id="A0A6G6WLH5"/>
<evidence type="ECO:0000256" key="2">
    <source>
        <dbReference type="ARBA" id="ARBA00023315"/>
    </source>
</evidence>
<keyword evidence="2" id="KW-0012">Acyltransferase</keyword>
<dbReference type="PANTHER" id="PTHR43877:SF2">
    <property type="entry name" value="AMINOALKYLPHOSPHONATE N-ACETYLTRANSFERASE-RELATED"/>
    <property type="match status" value="1"/>
</dbReference>
<dbReference type="GO" id="GO:0016747">
    <property type="term" value="F:acyltransferase activity, transferring groups other than amino-acyl groups"/>
    <property type="evidence" value="ECO:0007669"/>
    <property type="project" value="InterPro"/>
</dbReference>
<dbReference type="EMBL" id="CP049257">
    <property type="protein sequence ID" value="QIG45993.1"/>
    <property type="molecule type" value="Genomic_DNA"/>
</dbReference>
<dbReference type="InterPro" id="IPR050832">
    <property type="entry name" value="Bact_Acetyltransf"/>
</dbReference>
<dbReference type="KEGG" id="nano:G5V58_14860"/>
<evidence type="ECO:0000313" key="5">
    <source>
        <dbReference type="Proteomes" id="UP000502996"/>
    </source>
</evidence>
<evidence type="ECO:0000259" key="3">
    <source>
        <dbReference type="PROSITE" id="PS51186"/>
    </source>
</evidence>
<protein>
    <submittedName>
        <fullName evidence="4">GNAT family N-acetyltransferase</fullName>
    </submittedName>
</protein>
<evidence type="ECO:0000256" key="1">
    <source>
        <dbReference type="ARBA" id="ARBA00022679"/>
    </source>
</evidence>
<dbReference type="InterPro" id="IPR000182">
    <property type="entry name" value="GNAT_dom"/>
</dbReference>
<dbReference type="Pfam" id="PF00583">
    <property type="entry name" value="Acetyltransf_1"/>
    <property type="match status" value="1"/>
</dbReference>
<dbReference type="Gene3D" id="3.40.630.30">
    <property type="match status" value="1"/>
</dbReference>
<sequence>MRPPVHLRRARPEDLAAVGEATVAAYASFVAGRNDPYLDKLRDAGARDREAELWVAVAEDDRTVLGSVTLCPDGSSWREVARGDEGEFRMLAVDPAAQGQGVGLALVEHCLDHFREQGAPAVVISSLTEMSAAHRLYGRLGFERLPDRDWSPLPGVDLICFERVLA</sequence>
<keyword evidence="5" id="KW-1185">Reference proteome</keyword>
<gene>
    <name evidence="4" type="ORF">G5V58_14860</name>
</gene>
<proteinExistence type="predicted"/>
<accession>A0A6G6WLH5</accession>
<organism evidence="4 5">
    <name type="scientific">Nocardioides anomalus</name>
    <dbReference type="NCBI Taxonomy" id="2712223"/>
    <lineage>
        <taxon>Bacteria</taxon>
        <taxon>Bacillati</taxon>
        <taxon>Actinomycetota</taxon>
        <taxon>Actinomycetes</taxon>
        <taxon>Propionibacteriales</taxon>
        <taxon>Nocardioidaceae</taxon>
        <taxon>Nocardioides</taxon>
    </lineage>
</organism>
<dbReference type="PANTHER" id="PTHR43877">
    <property type="entry name" value="AMINOALKYLPHOSPHONATE N-ACETYLTRANSFERASE-RELATED-RELATED"/>
    <property type="match status" value="1"/>
</dbReference>
<dbReference type="InterPro" id="IPR016181">
    <property type="entry name" value="Acyl_CoA_acyltransferase"/>
</dbReference>
<evidence type="ECO:0000313" key="4">
    <source>
        <dbReference type="EMBL" id="QIG45993.1"/>
    </source>
</evidence>
<keyword evidence="1 4" id="KW-0808">Transferase</keyword>
<reference evidence="4 5" key="1">
    <citation type="submission" date="2020-02" db="EMBL/GenBank/DDBJ databases">
        <title>Full genome sequence of Nocardioides sp. R-3366.</title>
        <authorList>
            <person name="Im W.-T."/>
        </authorList>
    </citation>
    <scope>NUCLEOTIDE SEQUENCE [LARGE SCALE GENOMIC DNA]</scope>
    <source>
        <strain evidence="4 5">R-3366</strain>
    </source>
</reference>
<dbReference type="PROSITE" id="PS51186">
    <property type="entry name" value="GNAT"/>
    <property type="match status" value="1"/>
</dbReference>
<feature type="domain" description="N-acetyltransferase" evidence="3">
    <location>
        <begin position="5"/>
        <end position="163"/>
    </location>
</feature>